<comment type="caution">
    <text evidence="2">The sequence shown here is derived from an EMBL/GenBank/DDBJ whole genome shotgun (WGS) entry which is preliminary data.</text>
</comment>
<evidence type="ECO:0000313" key="2">
    <source>
        <dbReference type="EMBL" id="MBG8555545.1"/>
    </source>
</evidence>
<feature type="chain" id="PRO_5047328331" description="T9SS type A sorting domain-containing protein" evidence="1">
    <location>
        <begin position="20"/>
        <end position="398"/>
    </location>
</feature>
<evidence type="ECO:0000313" key="3">
    <source>
        <dbReference type="Proteomes" id="UP000601099"/>
    </source>
</evidence>
<dbReference type="EMBL" id="JADWYK010000014">
    <property type="protein sequence ID" value="MBG8555545.1"/>
    <property type="molecule type" value="Genomic_DNA"/>
</dbReference>
<evidence type="ECO:0008006" key="4">
    <source>
        <dbReference type="Google" id="ProtNLM"/>
    </source>
</evidence>
<reference evidence="2 3" key="1">
    <citation type="submission" date="2020-11" db="EMBL/GenBank/DDBJ databases">
        <title>Hymenobacter sp.</title>
        <authorList>
            <person name="Kim M.K."/>
        </authorList>
    </citation>
    <scope>NUCLEOTIDE SEQUENCE [LARGE SCALE GENOMIC DNA]</scope>
    <source>
        <strain evidence="2 3">BT594</strain>
    </source>
</reference>
<dbReference type="RefSeq" id="WP_196956567.1">
    <property type="nucleotide sequence ID" value="NZ_JADWYK010000014.1"/>
</dbReference>
<protein>
    <recommendedName>
        <fullName evidence="4">T9SS type A sorting domain-containing protein</fullName>
    </recommendedName>
</protein>
<keyword evidence="1" id="KW-0732">Signal</keyword>
<evidence type="ECO:0000256" key="1">
    <source>
        <dbReference type="SAM" id="SignalP"/>
    </source>
</evidence>
<sequence length="398" mass="42360">MQNVTLLSLASLLTLPALAQTPITLTQATFPASAATVERYQDAALPTGAAVTPTGANQTWDYRTLVAEGAPYTFAREPAPVTGGIAGAQWTQPRQAVFGNLAYNYTVYGALASNGWLALGRTMERQEAAITAITGGPNDKVVVDAQTLRYGPEGVANLPLPLTAGDMSRRSFRVATEGTLTVQALLLNNAPIRLVQRYTYVDSVAGWGTLQIPVAGSPAGSDALPVLQIRSRTVRQDSVYLFGQPAPAILLSSFGMQQGGKTPFYFDQFWRNNSAQPVLDLYYTSREYGTPVAADYSTESNVVTARRASVLAVGSQAWPNPFGPGQALRLTLPGAKPGQPLQLTVQDALGRTVLRQALPLLNGAASLPAEATAALRPGLYTLTARQGTEQTTLRLVRR</sequence>
<dbReference type="Proteomes" id="UP000601099">
    <property type="component" value="Unassembled WGS sequence"/>
</dbReference>
<keyword evidence="3" id="KW-1185">Reference proteome</keyword>
<gene>
    <name evidence="2" type="ORF">I5L79_18515</name>
</gene>
<organism evidence="2 3">
    <name type="scientific">Hymenobacter guriensis</name>
    <dbReference type="NCBI Taxonomy" id="2793065"/>
    <lineage>
        <taxon>Bacteria</taxon>
        <taxon>Pseudomonadati</taxon>
        <taxon>Bacteroidota</taxon>
        <taxon>Cytophagia</taxon>
        <taxon>Cytophagales</taxon>
        <taxon>Hymenobacteraceae</taxon>
        <taxon>Hymenobacter</taxon>
    </lineage>
</organism>
<proteinExistence type="predicted"/>
<name>A0ABS0L5Z4_9BACT</name>
<feature type="signal peptide" evidence="1">
    <location>
        <begin position="1"/>
        <end position="19"/>
    </location>
</feature>
<accession>A0ABS0L5Z4</accession>